<evidence type="ECO:0000313" key="2">
    <source>
        <dbReference type="EMBL" id="OIQ69691.1"/>
    </source>
</evidence>
<name>A0A1J5PWK1_9ZZZZ</name>
<reference evidence="2" key="1">
    <citation type="submission" date="2016-10" db="EMBL/GenBank/DDBJ databases">
        <title>Sequence of Gallionella enrichment culture.</title>
        <authorList>
            <person name="Poehlein A."/>
            <person name="Muehling M."/>
            <person name="Daniel R."/>
        </authorList>
    </citation>
    <scope>NUCLEOTIDE SEQUENCE</scope>
</reference>
<feature type="compositionally biased region" description="Polar residues" evidence="1">
    <location>
        <begin position="51"/>
        <end position="85"/>
    </location>
</feature>
<dbReference type="EMBL" id="MLJW01004584">
    <property type="protein sequence ID" value="OIQ69691.1"/>
    <property type="molecule type" value="Genomic_DNA"/>
</dbReference>
<protein>
    <submittedName>
        <fullName evidence="2">Uncharacterized protein</fullName>
    </submittedName>
</protein>
<proteinExistence type="predicted"/>
<dbReference type="AlphaFoldDB" id="A0A1J5PWK1"/>
<sequence length="129" mass="13389">MNAPNDSSVPTAYSPHSRFSAEVLSKLARANGVSAAPDSVTIPARSASFASLTTTSRGQSRAISGPSRTKGQGITRNSPVEISTQASAASSRTSEYAARKLCRRASSKLSSVSVPGVTSRTTSRRTTDL</sequence>
<organism evidence="2">
    <name type="scientific">mine drainage metagenome</name>
    <dbReference type="NCBI Taxonomy" id="410659"/>
    <lineage>
        <taxon>unclassified sequences</taxon>
        <taxon>metagenomes</taxon>
        <taxon>ecological metagenomes</taxon>
    </lineage>
</organism>
<gene>
    <name evidence="2" type="ORF">GALL_487040</name>
</gene>
<accession>A0A1J5PWK1</accession>
<feature type="region of interest" description="Disordered" evidence="1">
    <location>
        <begin position="51"/>
        <end position="129"/>
    </location>
</feature>
<evidence type="ECO:0000256" key="1">
    <source>
        <dbReference type="SAM" id="MobiDB-lite"/>
    </source>
</evidence>
<comment type="caution">
    <text evidence="2">The sequence shown here is derived from an EMBL/GenBank/DDBJ whole genome shotgun (WGS) entry which is preliminary data.</text>
</comment>
<feature type="compositionally biased region" description="Low complexity" evidence="1">
    <location>
        <begin position="110"/>
        <end position="121"/>
    </location>
</feature>